<evidence type="ECO:0000259" key="14">
    <source>
        <dbReference type="Pfam" id="PF07715"/>
    </source>
</evidence>
<dbReference type="InterPro" id="IPR012910">
    <property type="entry name" value="Plug_dom"/>
</dbReference>
<dbReference type="InterPro" id="IPR036942">
    <property type="entry name" value="Beta-barrel_TonB_sf"/>
</dbReference>
<evidence type="ECO:0000256" key="3">
    <source>
        <dbReference type="ARBA" id="ARBA00022448"/>
    </source>
</evidence>
<keyword evidence="9 15" id="KW-0675">Receptor</keyword>
<evidence type="ECO:0000256" key="12">
    <source>
        <dbReference type="RuleBase" id="RU003357"/>
    </source>
</evidence>
<dbReference type="HOGENOM" id="CLU_008287_16_0_6"/>
<keyword evidence="10 11" id="KW-0998">Cell outer membrane</keyword>
<keyword evidence="6" id="KW-0732">Signal</keyword>
<evidence type="ECO:0000256" key="2">
    <source>
        <dbReference type="ARBA" id="ARBA00008143"/>
    </source>
</evidence>
<evidence type="ECO:0000256" key="10">
    <source>
        <dbReference type="ARBA" id="ARBA00023237"/>
    </source>
</evidence>
<dbReference type="eggNOG" id="COG4771">
    <property type="taxonomic scope" value="Bacteria"/>
</dbReference>
<keyword evidence="8 11" id="KW-0472">Membrane</keyword>
<keyword evidence="5 11" id="KW-0812">Transmembrane</keyword>
<feature type="domain" description="TonB-dependent receptor-like beta-barrel" evidence="13">
    <location>
        <begin position="215"/>
        <end position="634"/>
    </location>
</feature>
<evidence type="ECO:0000256" key="11">
    <source>
        <dbReference type="PROSITE-ProRule" id="PRU01360"/>
    </source>
</evidence>
<evidence type="ECO:0000313" key="15">
    <source>
        <dbReference type="EMBL" id="AFL73331.1"/>
    </source>
</evidence>
<keyword evidence="7 12" id="KW-0798">TonB box</keyword>
<dbReference type="GO" id="GO:0015344">
    <property type="term" value="F:siderophore uptake transmembrane transporter activity"/>
    <property type="evidence" value="ECO:0007669"/>
    <property type="project" value="TreeGrafter"/>
</dbReference>
<dbReference type="AlphaFoldDB" id="I3Y8L3"/>
<evidence type="ECO:0000256" key="4">
    <source>
        <dbReference type="ARBA" id="ARBA00022452"/>
    </source>
</evidence>
<dbReference type="Proteomes" id="UP000006062">
    <property type="component" value="Chromosome"/>
</dbReference>
<dbReference type="Gene3D" id="2.40.170.20">
    <property type="entry name" value="TonB-dependent receptor, beta-barrel domain"/>
    <property type="match status" value="1"/>
</dbReference>
<evidence type="ECO:0000256" key="1">
    <source>
        <dbReference type="ARBA" id="ARBA00004571"/>
    </source>
</evidence>
<evidence type="ECO:0000256" key="5">
    <source>
        <dbReference type="ARBA" id="ARBA00022692"/>
    </source>
</evidence>
<dbReference type="STRING" id="765911.Thivi_1317"/>
<evidence type="ECO:0000256" key="9">
    <source>
        <dbReference type="ARBA" id="ARBA00023170"/>
    </source>
</evidence>
<dbReference type="GO" id="GO:0044718">
    <property type="term" value="P:siderophore transmembrane transport"/>
    <property type="evidence" value="ECO:0007669"/>
    <property type="project" value="TreeGrafter"/>
</dbReference>
<sequence length="666" mass="74207">MLVTLAPVRAADLTSLSLEELLDVEVTSVGKKSQPLADAAAAVFVISNEDIRRSGATSVPEALRMAPGLTVKRLDANKWSISARGFGGRLSNKLLVLIDGRTVYSPAFSGVYWEQQDVMLEDIERIEVIRGPGATLWGANAVNGVINILTKSSAATQGGLLAAGGGSEERALGALRYGGELAPGTFARAYVKYNERDALVTASGEDGRDAWDIAQGGFRVDSTLAAGDRVTVQGDLYRSNLRQQLLVPDPFLPPAFMSAIDDRLNASGWNLLGRWERALSVTSDVSLKLYYDHAERHEYYAGQRNDILDLEFQQRAKVGERHDLVWGLGYRNIDDHFDNTLITNVNPAAESRNLWNLFIQDDIELIRDRLRLTLGSKFEHNDYTGLEIQPNLRLLWKPSEQTSLWGAISHAVRTPARVERSANIWLINVQSLPTPLATLPVVPQVSGTSEFDSELLTAYELGFRATPTRRLSLDLALFYNDYDRLRTISQDGAQLRWETLANGYLIAELPGANQARGHGYGAELAVEAQVRDDWRLMLAYSALELDIQSPAGQEQENDLLARVDPRQQVSLRSQFNPRPDIDLDVWVRYVDQSDSSFIFGNPGDSLVPSYWELDLRLAWRPRPKVELSIVGQNLLHASHREGYQDVYGFQRLEVERGVYGLLRLSF</sequence>
<evidence type="ECO:0000259" key="13">
    <source>
        <dbReference type="Pfam" id="PF00593"/>
    </source>
</evidence>
<dbReference type="Pfam" id="PF00593">
    <property type="entry name" value="TonB_dep_Rec_b-barrel"/>
    <property type="match status" value="1"/>
</dbReference>
<dbReference type="InterPro" id="IPR037066">
    <property type="entry name" value="Plug_dom_sf"/>
</dbReference>
<reference evidence="15 16" key="1">
    <citation type="submission" date="2012-06" db="EMBL/GenBank/DDBJ databases">
        <title>Complete sequence of Thiocystis violascens DSM 198.</title>
        <authorList>
            <consortium name="US DOE Joint Genome Institute"/>
            <person name="Lucas S."/>
            <person name="Han J."/>
            <person name="Lapidus A."/>
            <person name="Cheng J.-F."/>
            <person name="Goodwin L."/>
            <person name="Pitluck S."/>
            <person name="Peters L."/>
            <person name="Ovchinnikova G."/>
            <person name="Teshima H."/>
            <person name="Detter J.C."/>
            <person name="Han C."/>
            <person name="Tapia R."/>
            <person name="Land M."/>
            <person name="Hauser L."/>
            <person name="Kyrpides N."/>
            <person name="Ivanova N."/>
            <person name="Pagani I."/>
            <person name="Vogl K."/>
            <person name="Liu Z."/>
            <person name="Frigaard N.-U."/>
            <person name="Bryant D."/>
            <person name="Woyke T."/>
        </authorList>
    </citation>
    <scope>NUCLEOTIDE SEQUENCE [LARGE SCALE GENOMIC DNA]</scope>
    <source>
        <strain evidence="16">ATCC 17096 / DSM 198 / 6111</strain>
    </source>
</reference>
<evidence type="ECO:0000313" key="16">
    <source>
        <dbReference type="Proteomes" id="UP000006062"/>
    </source>
</evidence>
<gene>
    <name evidence="15" type="ordered locus">Thivi_1317</name>
</gene>
<dbReference type="PANTHER" id="PTHR30069">
    <property type="entry name" value="TONB-DEPENDENT OUTER MEMBRANE RECEPTOR"/>
    <property type="match status" value="1"/>
</dbReference>
<dbReference type="InterPro" id="IPR000531">
    <property type="entry name" value="Beta-barrel_TonB"/>
</dbReference>
<comment type="similarity">
    <text evidence="2">Belongs to the TonB-dependent receptor family. Hemoglobin/haptoglobin binding protein subfamily.</text>
</comment>
<protein>
    <submittedName>
        <fullName evidence="15">Outer membrane receptor for ferrienterochelin and colicins</fullName>
    </submittedName>
</protein>
<dbReference type="KEGG" id="tvi:Thivi_1317"/>
<dbReference type="Pfam" id="PF07715">
    <property type="entry name" value="Plug"/>
    <property type="match status" value="1"/>
</dbReference>
<evidence type="ECO:0000256" key="8">
    <source>
        <dbReference type="ARBA" id="ARBA00023136"/>
    </source>
</evidence>
<keyword evidence="3 11" id="KW-0813">Transport</keyword>
<dbReference type="InterPro" id="IPR039426">
    <property type="entry name" value="TonB-dep_rcpt-like"/>
</dbReference>
<evidence type="ECO:0000256" key="6">
    <source>
        <dbReference type="ARBA" id="ARBA00022729"/>
    </source>
</evidence>
<evidence type="ECO:0000256" key="7">
    <source>
        <dbReference type="ARBA" id="ARBA00023077"/>
    </source>
</evidence>
<name>I3Y8L3_THIV6</name>
<dbReference type="SUPFAM" id="SSF56935">
    <property type="entry name" value="Porins"/>
    <property type="match status" value="1"/>
</dbReference>
<dbReference type="Gene3D" id="2.170.130.10">
    <property type="entry name" value="TonB-dependent receptor, plug domain"/>
    <property type="match status" value="1"/>
</dbReference>
<organism evidence="15 16">
    <name type="scientific">Thiocystis violascens (strain ATCC 17096 / DSM 198 / 6111)</name>
    <name type="common">Chromatium violascens</name>
    <dbReference type="NCBI Taxonomy" id="765911"/>
    <lineage>
        <taxon>Bacteria</taxon>
        <taxon>Pseudomonadati</taxon>
        <taxon>Pseudomonadota</taxon>
        <taxon>Gammaproteobacteria</taxon>
        <taxon>Chromatiales</taxon>
        <taxon>Chromatiaceae</taxon>
        <taxon>Thiocystis</taxon>
    </lineage>
</organism>
<dbReference type="EMBL" id="CP003154">
    <property type="protein sequence ID" value="AFL73331.1"/>
    <property type="molecule type" value="Genomic_DNA"/>
</dbReference>
<dbReference type="PROSITE" id="PS52016">
    <property type="entry name" value="TONB_DEPENDENT_REC_3"/>
    <property type="match status" value="1"/>
</dbReference>
<dbReference type="PANTHER" id="PTHR30069:SF29">
    <property type="entry name" value="HEMOGLOBIN AND HEMOGLOBIN-HAPTOGLOBIN-BINDING PROTEIN 1-RELATED"/>
    <property type="match status" value="1"/>
</dbReference>
<dbReference type="GO" id="GO:0009279">
    <property type="term" value="C:cell outer membrane"/>
    <property type="evidence" value="ECO:0007669"/>
    <property type="project" value="UniProtKB-SubCell"/>
</dbReference>
<proteinExistence type="inferred from homology"/>
<accession>I3Y8L3</accession>
<keyword evidence="16" id="KW-1185">Reference proteome</keyword>
<feature type="domain" description="TonB-dependent receptor plug" evidence="14">
    <location>
        <begin position="36"/>
        <end position="145"/>
    </location>
</feature>
<comment type="subcellular location">
    <subcellularLocation>
        <location evidence="1 11">Cell outer membrane</location>
        <topology evidence="1 11">Multi-pass membrane protein</topology>
    </subcellularLocation>
</comment>
<keyword evidence="4 11" id="KW-1134">Transmembrane beta strand</keyword>